<dbReference type="GO" id="GO:0005525">
    <property type="term" value="F:GTP binding"/>
    <property type="evidence" value="ECO:0007669"/>
    <property type="project" value="UniProtKB-UniRule"/>
</dbReference>
<dbReference type="HOGENOM" id="CLU_019624_4_1_9"/>
<dbReference type="EC" id="3.6.-.-" evidence="10"/>
<dbReference type="InterPro" id="IPR027368">
    <property type="entry name" value="MnmE_dom2"/>
</dbReference>
<keyword evidence="3 10" id="KW-0819">tRNA processing</keyword>
<dbReference type="PANTHER" id="PTHR42714:SF2">
    <property type="entry name" value="TRNA MODIFICATION GTPASE GTPBP3, MITOCHONDRIAL"/>
    <property type="match status" value="1"/>
</dbReference>
<feature type="binding site" evidence="10">
    <location>
        <position position="231"/>
    </location>
    <ligand>
        <name>K(+)</name>
        <dbReference type="ChEBI" id="CHEBI:29103"/>
    </ligand>
</feature>
<gene>
    <name evidence="10" type="primary">mnmE</name>
    <name evidence="10 13" type="synonym">trmE</name>
    <name evidence="13" type="ORF">HMPREF9129_0318</name>
</gene>
<comment type="caution">
    <text evidence="13">The sequence shown here is derived from an EMBL/GenBank/DDBJ whole genome shotgun (WGS) entry which is preliminary data.</text>
</comment>
<keyword evidence="4 10" id="KW-0479">Metal-binding</keyword>
<feature type="binding site" evidence="10">
    <location>
        <begin position="231"/>
        <end position="236"/>
    </location>
    <ligand>
        <name>GTP</name>
        <dbReference type="ChEBI" id="CHEBI:37565"/>
    </ligand>
</feature>
<evidence type="ECO:0000256" key="6">
    <source>
        <dbReference type="ARBA" id="ARBA00022801"/>
    </source>
</evidence>
<comment type="cofactor">
    <cofactor evidence="10">
        <name>K(+)</name>
        <dbReference type="ChEBI" id="CHEBI:29103"/>
    </cofactor>
    <text evidence="10">Binds 1 potassium ion per subunit.</text>
</comment>
<evidence type="ECO:0000256" key="10">
    <source>
        <dbReference type="HAMAP-Rule" id="MF_00379"/>
    </source>
</evidence>
<evidence type="ECO:0000313" key="14">
    <source>
        <dbReference type="Proteomes" id="UP000003422"/>
    </source>
</evidence>
<dbReference type="Pfam" id="PF01926">
    <property type="entry name" value="MMR_HSR1"/>
    <property type="match status" value="1"/>
</dbReference>
<feature type="binding site" evidence="10">
    <location>
        <position position="250"/>
    </location>
    <ligand>
        <name>K(+)</name>
        <dbReference type="ChEBI" id="CHEBI:29103"/>
    </ligand>
</feature>
<dbReference type="NCBIfam" id="TIGR00450">
    <property type="entry name" value="mnmE_trmE_thdF"/>
    <property type="match status" value="1"/>
</dbReference>
<keyword evidence="7 10" id="KW-0460">Magnesium</keyword>
<dbReference type="GO" id="GO:0046872">
    <property type="term" value="F:metal ion binding"/>
    <property type="evidence" value="ECO:0007669"/>
    <property type="project" value="UniProtKB-KW"/>
</dbReference>
<comment type="subunit">
    <text evidence="10">Homodimer. Heterotetramer of two MnmE and two MnmG subunits.</text>
</comment>
<dbReference type="PROSITE" id="PS51709">
    <property type="entry name" value="G_TRME"/>
    <property type="match status" value="1"/>
</dbReference>
<keyword evidence="9 10" id="KW-0342">GTP-binding</keyword>
<feature type="binding site" evidence="10">
    <location>
        <begin position="275"/>
        <end position="278"/>
    </location>
    <ligand>
        <name>GTP</name>
        <dbReference type="ChEBI" id="CHEBI:37565"/>
    </ligand>
</feature>
<feature type="binding site" evidence="10">
    <location>
        <begin position="250"/>
        <end position="256"/>
    </location>
    <ligand>
        <name>GTP</name>
        <dbReference type="ChEBI" id="CHEBI:37565"/>
    </ligand>
</feature>
<keyword evidence="2 10" id="KW-0963">Cytoplasm</keyword>
<feature type="binding site" evidence="10">
    <location>
        <position position="256"/>
    </location>
    <ligand>
        <name>Mg(2+)</name>
        <dbReference type="ChEBI" id="CHEBI:18420"/>
    </ligand>
</feature>
<dbReference type="PATRIC" id="fig|997350.3.peg.309"/>
<keyword evidence="6 10" id="KW-0378">Hydrolase</keyword>
<dbReference type="AlphaFoldDB" id="G4D1N8"/>
<dbReference type="FunFam" id="3.40.50.300:FF:000494">
    <property type="entry name" value="tRNA modification GTPase MnmE"/>
    <property type="match status" value="1"/>
</dbReference>
<accession>G4D1N8</accession>
<dbReference type="GO" id="GO:0003924">
    <property type="term" value="F:GTPase activity"/>
    <property type="evidence" value="ECO:0007669"/>
    <property type="project" value="UniProtKB-UniRule"/>
</dbReference>
<evidence type="ECO:0000256" key="5">
    <source>
        <dbReference type="ARBA" id="ARBA00022741"/>
    </source>
</evidence>
<evidence type="ECO:0000256" key="3">
    <source>
        <dbReference type="ARBA" id="ARBA00022694"/>
    </source>
</evidence>
<dbReference type="Gene3D" id="3.30.1360.120">
    <property type="entry name" value="Probable tRNA modification gtpase trme, domain 1"/>
    <property type="match status" value="1"/>
</dbReference>
<dbReference type="Gene3D" id="1.20.120.430">
    <property type="entry name" value="tRNA modification GTPase MnmE domain 2"/>
    <property type="match status" value="1"/>
</dbReference>
<dbReference type="InterPro" id="IPR025867">
    <property type="entry name" value="MnmE_helical"/>
</dbReference>
<feature type="binding site" evidence="10">
    <location>
        <position position="125"/>
    </location>
    <ligand>
        <name>(6S)-5-formyl-5,6,7,8-tetrahydrofolate</name>
        <dbReference type="ChEBI" id="CHEBI:57457"/>
    </ligand>
</feature>
<dbReference type="RefSeq" id="WP_004819591.1">
    <property type="nucleotide sequence ID" value="NZ_JH165061.1"/>
</dbReference>
<dbReference type="GO" id="GO:0030488">
    <property type="term" value="P:tRNA methylation"/>
    <property type="evidence" value="ECO:0007669"/>
    <property type="project" value="TreeGrafter"/>
</dbReference>
<name>G4D1N8_9FIRM</name>
<proteinExistence type="inferred from homology"/>
<feature type="binding site" evidence="10">
    <location>
        <position position="252"/>
    </location>
    <ligand>
        <name>K(+)</name>
        <dbReference type="ChEBI" id="CHEBI:29103"/>
    </ligand>
</feature>
<dbReference type="Gene3D" id="3.40.50.300">
    <property type="entry name" value="P-loop containing nucleotide triphosphate hydrolases"/>
    <property type="match status" value="1"/>
</dbReference>
<dbReference type="InterPro" id="IPR027417">
    <property type="entry name" value="P-loop_NTPase"/>
</dbReference>
<dbReference type="SUPFAM" id="SSF52540">
    <property type="entry name" value="P-loop containing nucleoside triphosphate hydrolases"/>
    <property type="match status" value="1"/>
</dbReference>
<dbReference type="GO" id="GO:0042802">
    <property type="term" value="F:identical protein binding"/>
    <property type="evidence" value="ECO:0007669"/>
    <property type="project" value="UniProtKB-ARBA"/>
</dbReference>
<comment type="caution">
    <text evidence="10">Lacks conserved residue(s) required for the propagation of feature annotation.</text>
</comment>
<sequence length="458" mass="51097">MMLTDTIAAISTATGQAGIGIVRMSGDESIRIADKFFRPISKKTIEDSKNRTMMYGHIYDSEKLVDEVLVCKMQGPHSYTREDIVEIYCHGGIVSVRKILNLLLSAGARLADRGEFTKRAFLNGRLDLSQAEAVIDVINSKSEISYDMSIKQLEGNLSGAIRSMKEKIMRMTALIVANIDFPEDEIDMANYRRLEEEAIDVIGDIDGLLANSNRGRLIRDGINTVILGKPNVGKSSLLNAMLKDERAIVTDIPGTTRDIITDYVNLEGVLLKITDTAGIRETDDAVEKIGVDRAKQSIEESDLIITIFDLSRELESDDYEILKLVDNKKHIILLNKIDLDRKVSDKELREFLGDREAIEISVERDGAKVLEDKVVEMFFDGEIKETSDIYVNNVRHIESLKAAKKSMEDALTGVKNEVFMDLIEVDLEDAISSLSNITGETTTEDVLDVVFSEFCIGK</sequence>
<dbReference type="InterPro" id="IPR027266">
    <property type="entry name" value="TrmE/GcvT-like"/>
</dbReference>
<dbReference type="NCBIfam" id="TIGR00231">
    <property type="entry name" value="small_GTP"/>
    <property type="match status" value="1"/>
</dbReference>
<dbReference type="eggNOG" id="COG0486">
    <property type="taxonomic scope" value="Bacteria"/>
</dbReference>
<dbReference type="Proteomes" id="UP000003422">
    <property type="component" value="Unassembled WGS sequence"/>
</dbReference>
<dbReference type="InterPro" id="IPR005225">
    <property type="entry name" value="Small_GTP-bd"/>
</dbReference>
<feature type="binding site" evidence="10">
    <location>
        <position position="86"/>
    </location>
    <ligand>
        <name>(6S)-5-formyl-5,6,7,8-tetrahydrofolate</name>
        <dbReference type="ChEBI" id="CHEBI:57457"/>
    </ligand>
</feature>
<dbReference type="InterPro" id="IPR004520">
    <property type="entry name" value="GTPase_MnmE"/>
</dbReference>
<dbReference type="Pfam" id="PF10396">
    <property type="entry name" value="TrmE_N"/>
    <property type="match status" value="1"/>
</dbReference>
<feature type="binding site" evidence="10">
    <location>
        <position position="235"/>
    </location>
    <ligand>
        <name>Mg(2+)</name>
        <dbReference type="ChEBI" id="CHEBI:18420"/>
    </ligand>
</feature>
<comment type="function">
    <text evidence="10">Exhibits a very high intrinsic GTPase hydrolysis rate. Involved in the addition of a carboxymethylaminomethyl (cmnm) group at the wobble position (U34) of certain tRNAs, forming tRNA-cmnm(5)s(2)U34.</text>
</comment>
<dbReference type="GO" id="GO:0002098">
    <property type="term" value="P:tRNA wobble uridine modification"/>
    <property type="evidence" value="ECO:0007669"/>
    <property type="project" value="TreeGrafter"/>
</dbReference>
<feature type="domain" description="TrmE-type G" evidence="12">
    <location>
        <begin position="221"/>
        <end position="379"/>
    </location>
</feature>
<dbReference type="InterPro" id="IPR031168">
    <property type="entry name" value="G_TrmE"/>
</dbReference>
<dbReference type="FunFam" id="3.30.1360.120:FF:000003">
    <property type="entry name" value="tRNA modification GTPase MnmE"/>
    <property type="match status" value="1"/>
</dbReference>
<comment type="similarity">
    <text evidence="1 10 11">Belongs to the TRAFAC class TrmE-Era-EngA-EngB-Septin-like GTPase superfamily. TrmE GTPase family.</text>
</comment>
<evidence type="ECO:0000256" key="1">
    <source>
        <dbReference type="ARBA" id="ARBA00011043"/>
    </source>
</evidence>
<feature type="binding site" evidence="10">
    <location>
        <position position="23"/>
    </location>
    <ligand>
        <name>(6S)-5-formyl-5,6,7,8-tetrahydrofolate</name>
        <dbReference type="ChEBI" id="CHEBI:57457"/>
    </ligand>
</feature>
<dbReference type="CDD" id="cd14858">
    <property type="entry name" value="TrmE_N"/>
    <property type="match status" value="1"/>
</dbReference>
<dbReference type="Pfam" id="PF12631">
    <property type="entry name" value="MnmE_helical"/>
    <property type="match status" value="1"/>
</dbReference>
<evidence type="ECO:0000256" key="9">
    <source>
        <dbReference type="ARBA" id="ARBA00023134"/>
    </source>
</evidence>
<evidence type="ECO:0000256" key="11">
    <source>
        <dbReference type="RuleBase" id="RU003313"/>
    </source>
</evidence>
<protein>
    <recommendedName>
        <fullName evidence="10">tRNA modification GTPase MnmE</fullName>
        <ecNumber evidence="10">3.6.-.-</ecNumber>
    </recommendedName>
</protein>
<comment type="subcellular location">
    <subcellularLocation>
        <location evidence="10">Cytoplasm</location>
    </subcellularLocation>
</comment>
<dbReference type="STRING" id="997350.HMPREF9129_0318"/>
<keyword evidence="14" id="KW-1185">Reference proteome</keyword>
<dbReference type="SUPFAM" id="SSF116878">
    <property type="entry name" value="TrmE connector domain"/>
    <property type="match status" value="1"/>
</dbReference>
<feature type="binding site" evidence="10">
    <location>
        <position position="255"/>
    </location>
    <ligand>
        <name>K(+)</name>
        <dbReference type="ChEBI" id="CHEBI:29103"/>
    </ligand>
</feature>
<reference evidence="13 14" key="1">
    <citation type="submission" date="2011-06" db="EMBL/GenBank/DDBJ databases">
        <authorList>
            <person name="Muzny D."/>
            <person name="Qin X."/>
            <person name="Deng J."/>
            <person name="Jiang H."/>
            <person name="Liu Y."/>
            <person name="Qu J."/>
            <person name="Song X.-Z."/>
            <person name="Zhang L."/>
            <person name="Thornton R."/>
            <person name="Coyle M."/>
            <person name="Francisco L."/>
            <person name="Jackson L."/>
            <person name="Javaid M."/>
            <person name="Korchina V."/>
            <person name="Kovar C."/>
            <person name="Mata R."/>
            <person name="Mathew T."/>
            <person name="Ngo R."/>
            <person name="Nguyen L."/>
            <person name="Nguyen N."/>
            <person name="Okwuonu G."/>
            <person name="Ongeri F."/>
            <person name="Pham C."/>
            <person name="Simmons D."/>
            <person name="Wilczek-Boney K."/>
            <person name="Hale W."/>
            <person name="Jakkamsetti A."/>
            <person name="Pham P."/>
            <person name="Ruth R."/>
            <person name="San Lucas F."/>
            <person name="Warren J."/>
            <person name="Zhang J."/>
            <person name="Zhao Z."/>
            <person name="Zhou C."/>
            <person name="Zhu D."/>
            <person name="Lee S."/>
            <person name="Bess C."/>
            <person name="Blankenburg K."/>
            <person name="Forbes L."/>
            <person name="Fu Q."/>
            <person name="Gubbala S."/>
            <person name="Hirani K."/>
            <person name="Jayaseelan J.C."/>
            <person name="Lara F."/>
            <person name="Munidasa M."/>
            <person name="Palculict T."/>
            <person name="Patil S."/>
            <person name="Pu L.-L."/>
            <person name="Saada N."/>
            <person name="Tang L."/>
            <person name="Weissenberger G."/>
            <person name="Zhu Y."/>
            <person name="Hemphill L."/>
            <person name="Shang Y."/>
            <person name="Youmans B."/>
            <person name="Ayvaz T."/>
            <person name="Ross M."/>
            <person name="Santibanez J."/>
            <person name="Aqrawi P."/>
            <person name="Gross S."/>
            <person name="Joshi V."/>
            <person name="Fowler G."/>
            <person name="Nazareth L."/>
            <person name="Reid J."/>
            <person name="Worley K."/>
            <person name="Petrosino J."/>
            <person name="Highlander S."/>
            <person name="Gibbs R."/>
        </authorList>
    </citation>
    <scope>NUCLEOTIDE SEQUENCE [LARGE SCALE GENOMIC DNA]</scope>
    <source>
        <strain evidence="13 14">ATCC 29427</strain>
    </source>
</reference>
<evidence type="ECO:0000313" key="13">
    <source>
        <dbReference type="EMBL" id="EGY80568.1"/>
    </source>
</evidence>
<evidence type="ECO:0000256" key="8">
    <source>
        <dbReference type="ARBA" id="ARBA00022958"/>
    </source>
</evidence>
<evidence type="ECO:0000256" key="2">
    <source>
        <dbReference type="ARBA" id="ARBA00022490"/>
    </source>
</evidence>
<dbReference type="InterPro" id="IPR006073">
    <property type="entry name" value="GTP-bd"/>
</dbReference>
<keyword evidence="5 10" id="KW-0547">Nucleotide-binding</keyword>
<dbReference type="EMBL" id="AGBB01000024">
    <property type="protein sequence ID" value="EGY80568.1"/>
    <property type="molecule type" value="Genomic_DNA"/>
</dbReference>
<evidence type="ECO:0000256" key="4">
    <source>
        <dbReference type="ARBA" id="ARBA00022723"/>
    </source>
</evidence>
<dbReference type="GO" id="GO:0005829">
    <property type="term" value="C:cytosol"/>
    <property type="evidence" value="ECO:0007669"/>
    <property type="project" value="TreeGrafter"/>
</dbReference>
<keyword evidence="8 10" id="KW-0630">Potassium</keyword>
<evidence type="ECO:0000259" key="12">
    <source>
        <dbReference type="PROSITE" id="PS51709"/>
    </source>
</evidence>
<dbReference type="CDD" id="cd04164">
    <property type="entry name" value="trmE"/>
    <property type="match status" value="1"/>
</dbReference>
<organism evidence="13 14">
    <name type="scientific">Peptoniphilus indolicus ATCC 29427</name>
    <dbReference type="NCBI Taxonomy" id="997350"/>
    <lineage>
        <taxon>Bacteria</taxon>
        <taxon>Bacillati</taxon>
        <taxon>Bacillota</taxon>
        <taxon>Tissierellia</taxon>
        <taxon>Tissierellales</taxon>
        <taxon>Peptoniphilaceae</taxon>
        <taxon>Peptoniphilus</taxon>
    </lineage>
</organism>
<dbReference type="OrthoDB" id="9805918at2"/>
<dbReference type="PANTHER" id="PTHR42714">
    <property type="entry name" value="TRNA MODIFICATION GTPASE GTPBP3"/>
    <property type="match status" value="1"/>
</dbReference>
<dbReference type="HAMAP" id="MF_00379">
    <property type="entry name" value="GTPase_MnmE"/>
    <property type="match status" value="1"/>
</dbReference>
<dbReference type="InterPro" id="IPR018948">
    <property type="entry name" value="GTP-bd_TrmE_N"/>
</dbReference>
<evidence type="ECO:0000256" key="7">
    <source>
        <dbReference type="ARBA" id="ARBA00022842"/>
    </source>
</evidence>
<feature type="binding site" evidence="10">
    <location>
        <position position="458"/>
    </location>
    <ligand>
        <name>(6S)-5-formyl-5,6,7,8-tetrahydrofolate</name>
        <dbReference type="ChEBI" id="CHEBI:57457"/>
    </ligand>
</feature>